<feature type="region of interest" description="Disordered" evidence="1">
    <location>
        <begin position="1278"/>
        <end position="1319"/>
    </location>
</feature>
<dbReference type="PANTHER" id="PTHR14740">
    <property type="entry name" value="CASPASE ACTIVITY AND APOPTOSIS INHIBITOR 1"/>
    <property type="match status" value="1"/>
</dbReference>
<feature type="compositionally biased region" description="Basic and acidic residues" evidence="1">
    <location>
        <begin position="1296"/>
        <end position="1319"/>
    </location>
</feature>
<feature type="compositionally biased region" description="Basic residues" evidence="1">
    <location>
        <begin position="1151"/>
        <end position="1165"/>
    </location>
</feature>
<sequence length="1319" mass="151297">MGKTSPIETEKLVTVDKPSKIRNKSAKKKKSKKSKSHKNRHKRSPSKSRSRSPTTKSSPRSSISKDRSLSKERHSINKTKKSTNRKHEQSQQPVSSSSVQQPQRTSSVHQQKQNKKHIRARHYEEEEDILSDRSPPARYRRSKSRSKSRSPTHNDNYSDRSSRRSSRGRSSDFDRDRSASRDSVSRHHGIVGGGGYKNQLRRSTSSMNNMYQQMPNNTANLMNMNRRWPHQQMNQRGGRNMKMGGGQFMNHQQMMNSMSMNLKNKQQNNKYKLNNMNSMGMNRQQQQSLLGGYRPMMNKQQNYRNNQMFYSMNNANNMANMIQNMNQLMNQQQQQQQQQQQNGGAGMVRYQNPNNPNNRFYQQFQDNYKKIINGEKVSNLYQASFPVQHIPREMRFNFRLLGRNIFTASDEEEEAAASEKKTKSKKERVSDDENPKEESEDERKKRREEEEEAQQAAVAAGKKTPMIVASASSPVLNTTKKHHKKHQMKHSKSQHQQQTISPPVVPPDFMLDPNLDMNLMLNLMNAENNNILMNQMNPKCERIKKQEKKVQKFKNYARFQQTHSVGSTATNPSNPEEVEKKIHGLARRLQMKTIGLQEDYELLGIKRSSSSSSKSHSSDSDTDASKKSKENGEDKELYSDISSNSEKRRERKLKKLKKKKTNVGGSPLSSSDKERSDNDSDGSMLNLNEELKSIGYYVKDRERMLSEMFRCVRGTKLQAMLPEVLKNRLLDEIKAKCLDQLDIMSKKRIRAILHAQQMSSSSGTEDSTDEEDKDVYTLYPHLRTSINPALESPIDKMIPPVGTPVSSDVEKKPYTTTSKFRPIQMRAINSNTETNIKDEPEEHMSTNVRNSSSTPVNNLSTEMAVECIRGEEDINDYYEGFKKIKKLANLRRMEKDEGILDVTAFEPSGKFLNPHGKQPKFEFKPITGLGQQQHLTKKLLSQKENDISRELDDMMTNEGFTLPGQRPASVAELKQQQRILLPHLPPRQYTKVVQPPKKGSLGDLLKQKKDKNRSPSPADRKSRQSRSSSTSSIGSRGSSVHSNLSFGSYLSGVDETDKLSVYSGNYSYCSSCNGSPHHDNQKRSSNDIDKSTVNNYENTTTTTTTTTTEAHIEDFSDITDLSQILDLNEEDELLLLQLEVEQEERNTRKEEKRRKKEEKKLKKKNKIEKKKSVQIQLNSASELITTQSSSNTSIDVDIEQTMNDLLVDVLALEDGCQQDNNDNQNFDSLCRLKEESLDDLNFDDETSYSDRLLEHTVTEVNDSHPNINVISAVKEEEFNNSDEHDADNNNIHGIKRPIEFDKDDQNTEEEDRKKKNRLD</sequence>
<feature type="compositionally biased region" description="Basic residues" evidence="1">
    <location>
        <begin position="479"/>
        <end position="493"/>
    </location>
</feature>
<dbReference type="Proteomes" id="UP000663829">
    <property type="component" value="Unassembled WGS sequence"/>
</dbReference>
<comment type="caution">
    <text evidence="2">The sequence shown here is derived from an EMBL/GenBank/DDBJ whole genome shotgun (WGS) entry which is preliminary data.</text>
</comment>
<feature type="compositionally biased region" description="Basic and acidic residues" evidence="1">
    <location>
        <begin position="63"/>
        <end position="75"/>
    </location>
</feature>
<accession>A0A814IBP2</accession>
<reference evidence="2" key="1">
    <citation type="submission" date="2021-02" db="EMBL/GenBank/DDBJ databases">
        <authorList>
            <person name="Nowell W R."/>
        </authorList>
    </citation>
    <scope>NUCLEOTIDE SEQUENCE</scope>
</reference>
<evidence type="ECO:0000313" key="2">
    <source>
        <dbReference type="EMBL" id="CAF1021371.1"/>
    </source>
</evidence>
<feature type="region of interest" description="Disordered" evidence="1">
    <location>
        <begin position="1142"/>
        <end position="1165"/>
    </location>
</feature>
<protein>
    <submittedName>
        <fullName evidence="2">Uncharacterized protein</fullName>
    </submittedName>
</protein>
<name>A0A814IBP2_9BILA</name>
<feature type="compositionally biased region" description="Low complexity" evidence="1">
    <location>
        <begin position="51"/>
        <end position="62"/>
    </location>
</feature>
<feature type="region of interest" description="Disordered" evidence="1">
    <location>
        <begin position="980"/>
        <end position="1041"/>
    </location>
</feature>
<feature type="region of interest" description="Disordered" evidence="1">
    <location>
        <begin position="606"/>
        <end position="685"/>
    </location>
</feature>
<feature type="compositionally biased region" description="Basic residues" evidence="1">
    <location>
        <begin position="649"/>
        <end position="661"/>
    </location>
</feature>
<gene>
    <name evidence="2" type="ORF">GPM918_LOCUS14799</name>
    <name evidence="3" type="ORF">SRO942_LOCUS14799</name>
</gene>
<dbReference type="OrthoDB" id="10064012at2759"/>
<evidence type="ECO:0000313" key="4">
    <source>
        <dbReference type="Proteomes" id="UP000663829"/>
    </source>
</evidence>
<feature type="compositionally biased region" description="Basic and acidic residues" evidence="1">
    <location>
        <begin position="1278"/>
        <end position="1287"/>
    </location>
</feature>
<organism evidence="2 4">
    <name type="scientific">Didymodactylos carnosus</name>
    <dbReference type="NCBI Taxonomy" id="1234261"/>
    <lineage>
        <taxon>Eukaryota</taxon>
        <taxon>Metazoa</taxon>
        <taxon>Spiralia</taxon>
        <taxon>Gnathifera</taxon>
        <taxon>Rotifera</taxon>
        <taxon>Eurotatoria</taxon>
        <taxon>Bdelloidea</taxon>
        <taxon>Philodinida</taxon>
        <taxon>Philodinidae</taxon>
        <taxon>Didymodactylos</taxon>
    </lineage>
</organism>
<feature type="compositionally biased region" description="Low complexity" evidence="1">
    <location>
        <begin position="1025"/>
        <end position="1041"/>
    </location>
</feature>
<dbReference type="Proteomes" id="UP000681722">
    <property type="component" value="Unassembled WGS sequence"/>
</dbReference>
<proteinExistence type="predicted"/>
<feature type="compositionally biased region" description="Low complexity" evidence="1">
    <location>
        <begin position="606"/>
        <end position="615"/>
    </location>
</feature>
<feature type="region of interest" description="Disordered" evidence="1">
    <location>
        <begin position="329"/>
        <end position="360"/>
    </location>
</feature>
<feature type="region of interest" description="Disordered" evidence="1">
    <location>
        <begin position="1"/>
        <end position="201"/>
    </location>
</feature>
<feature type="compositionally biased region" description="Low complexity" evidence="1">
    <location>
        <begin position="329"/>
        <end position="342"/>
    </location>
</feature>
<evidence type="ECO:0000256" key="1">
    <source>
        <dbReference type="SAM" id="MobiDB-lite"/>
    </source>
</evidence>
<keyword evidence="4" id="KW-1185">Reference proteome</keyword>
<feature type="compositionally biased region" description="Basic residues" evidence="1">
    <location>
        <begin position="138"/>
        <end position="150"/>
    </location>
</feature>
<feature type="compositionally biased region" description="Basic and acidic residues" evidence="1">
    <location>
        <begin position="169"/>
        <end position="185"/>
    </location>
</feature>
<feature type="compositionally biased region" description="Basic and acidic residues" evidence="1">
    <location>
        <begin position="417"/>
        <end position="443"/>
    </location>
</feature>
<dbReference type="GO" id="GO:0042981">
    <property type="term" value="P:regulation of apoptotic process"/>
    <property type="evidence" value="ECO:0007669"/>
    <property type="project" value="InterPro"/>
</dbReference>
<feature type="compositionally biased region" description="Basic and acidic residues" evidence="1">
    <location>
        <begin position="8"/>
        <end position="19"/>
    </location>
</feature>
<feature type="region of interest" description="Disordered" evidence="1">
    <location>
        <begin position="410"/>
        <end position="500"/>
    </location>
</feature>
<feature type="compositionally biased region" description="Basic and acidic residues" evidence="1">
    <location>
        <begin position="616"/>
        <end position="638"/>
    </location>
</feature>
<evidence type="ECO:0000313" key="3">
    <source>
        <dbReference type="EMBL" id="CAF3792781.1"/>
    </source>
</evidence>
<dbReference type="EMBL" id="CAJOBC010003619">
    <property type="protein sequence ID" value="CAF3792781.1"/>
    <property type="molecule type" value="Genomic_DNA"/>
</dbReference>
<dbReference type="EMBL" id="CAJNOQ010003619">
    <property type="protein sequence ID" value="CAF1021371.1"/>
    <property type="molecule type" value="Genomic_DNA"/>
</dbReference>
<feature type="compositionally biased region" description="Low complexity" evidence="1">
    <location>
        <begin position="90"/>
        <end position="103"/>
    </location>
</feature>
<dbReference type="PANTHER" id="PTHR14740:SF3">
    <property type="entry name" value="CASPASE ACTIVITY AND APOPTOSIS INHIBITOR 1"/>
    <property type="match status" value="1"/>
</dbReference>
<feature type="compositionally biased region" description="Polar residues" evidence="1">
    <location>
        <begin position="351"/>
        <end position="360"/>
    </location>
</feature>
<feature type="compositionally biased region" description="Basic residues" evidence="1">
    <location>
        <begin position="20"/>
        <end position="50"/>
    </location>
</feature>
<dbReference type="Pfam" id="PF15335">
    <property type="entry name" value="CAAP1"/>
    <property type="match status" value="1"/>
</dbReference>
<dbReference type="InterPro" id="IPR038991">
    <property type="entry name" value="CAAP1"/>
</dbReference>
<feature type="compositionally biased region" description="Basic and acidic residues" evidence="1">
    <location>
        <begin position="1076"/>
        <end position="1090"/>
    </location>
</feature>
<feature type="region of interest" description="Disordered" evidence="1">
    <location>
        <begin position="1073"/>
        <end position="1104"/>
    </location>
</feature>